<dbReference type="RefSeq" id="WP_184750858.1">
    <property type="nucleotide sequence ID" value="NZ_BAAAJR010000006.1"/>
</dbReference>
<keyword evidence="4" id="KW-1185">Reference proteome</keyword>
<comment type="caution">
    <text evidence="3">The sequence shown here is derived from an EMBL/GenBank/DDBJ whole genome shotgun (WGS) entry which is preliminary data.</text>
</comment>
<gene>
    <name evidence="3" type="ORF">HD594_002033</name>
</gene>
<keyword evidence="2" id="KW-1133">Transmembrane helix</keyword>
<dbReference type="Proteomes" id="UP000537775">
    <property type="component" value="Unassembled WGS sequence"/>
</dbReference>
<proteinExistence type="predicted"/>
<evidence type="ECO:0000313" key="4">
    <source>
        <dbReference type="Proteomes" id="UP000537775"/>
    </source>
</evidence>
<organism evidence="3 4">
    <name type="scientific">Microbacterium thalassium</name>
    <dbReference type="NCBI Taxonomy" id="362649"/>
    <lineage>
        <taxon>Bacteria</taxon>
        <taxon>Bacillati</taxon>
        <taxon>Actinomycetota</taxon>
        <taxon>Actinomycetes</taxon>
        <taxon>Micrococcales</taxon>
        <taxon>Microbacteriaceae</taxon>
        <taxon>Microbacterium</taxon>
    </lineage>
</organism>
<keyword evidence="2" id="KW-0812">Transmembrane</keyword>
<feature type="region of interest" description="Disordered" evidence="1">
    <location>
        <begin position="31"/>
        <end position="55"/>
    </location>
</feature>
<dbReference type="AlphaFoldDB" id="A0A7X0FR81"/>
<dbReference type="NCBIfam" id="NF033493">
    <property type="entry name" value="MetS_like_NSS"/>
    <property type="match status" value="1"/>
</dbReference>
<dbReference type="EMBL" id="JACHML010000001">
    <property type="protein sequence ID" value="MBB6391720.1"/>
    <property type="molecule type" value="Genomic_DNA"/>
</dbReference>
<sequence>MSPVAIVFLIFAMLVVWGGLVGSALYLRRHPEPKEYPPGGTDDHREDVAPIEHDT</sequence>
<evidence type="ECO:0008006" key="5">
    <source>
        <dbReference type="Google" id="ProtNLM"/>
    </source>
</evidence>
<evidence type="ECO:0000256" key="2">
    <source>
        <dbReference type="SAM" id="Phobius"/>
    </source>
</evidence>
<dbReference type="Pfam" id="PF16951">
    <property type="entry name" value="MaAIMP_sms"/>
    <property type="match status" value="1"/>
</dbReference>
<reference evidence="3 4" key="1">
    <citation type="submission" date="2020-08" db="EMBL/GenBank/DDBJ databases">
        <title>Sequencing the genomes of 1000 actinobacteria strains.</title>
        <authorList>
            <person name="Klenk H.-P."/>
        </authorList>
    </citation>
    <scope>NUCLEOTIDE SEQUENCE [LARGE SCALE GENOMIC DNA]</scope>
    <source>
        <strain evidence="3 4">DSM 12511</strain>
    </source>
</reference>
<keyword evidence="2" id="KW-0472">Membrane</keyword>
<dbReference type="InterPro" id="IPR031596">
    <property type="entry name" value="MaAIMP_sms"/>
</dbReference>
<feature type="transmembrane region" description="Helical" evidence="2">
    <location>
        <begin position="6"/>
        <end position="27"/>
    </location>
</feature>
<evidence type="ECO:0000256" key="1">
    <source>
        <dbReference type="SAM" id="MobiDB-lite"/>
    </source>
</evidence>
<name>A0A7X0FR81_9MICO</name>
<evidence type="ECO:0000313" key="3">
    <source>
        <dbReference type="EMBL" id="MBB6391720.1"/>
    </source>
</evidence>
<accession>A0A7X0FR81</accession>
<protein>
    <recommendedName>
        <fullName evidence="5">Methionine/alanine import family NSS transporter small subunit</fullName>
    </recommendedName>
</protein>